<dbReference type="Proteomes" id="UP000422108">
    <property type="component" value="Chromosome"/>
</dbReference>
<keyword evidence="1" id="KW-0328">Glycosyltransferase</keyword>
<dbReference type="InterPro" id="IPR028098">
    <property type="entry name" value="Glyco_trans_4-like_N"/>
</dbReference>
<evidence type="ECO:0000256" key="2">
    <source>
        <dbReference type="ARBA" id="ARBA00022679"/>
    </source>
</evidence>
<dbReference type="Pfam" id="PF13439">
    <property type="entry name" value="Glyco_transf_4"/>
    <property type="match status" value="1"/>
</dbReference>
<evidence type="ECO:0000313" key="4">
    <source>
        <dbReference type="EMBL" id="BBO88516.1"/>
    </source>
</evidence>
<sequence length="365" mass="41129">MLKVTTIASGDLWAGAEVMIWQLIGQLRRYRDVELSVLLLNENRLAAEIRSLGVHVDIIDESKHTFIPLFWKTRNLIKSNAPDIIHAHRYKENLLAFLAGGVGNKAVLITTQHGMSESTVRQGIGARIKSRINQYLLGHQFNSLVGVSKNISGFFINDCRANPKNVCILHNGIKLPPYQLPTTRQYSVAGSAGRFFPVKDYTLLVEIAKCVTNRDKNIRFEIAGDGPERPKLETQISKYSLDGAFHLRGHQHDMAPFYRGLDIYINTSVHEGIPMSILEAMSHGLPVVAPKVGGIVEIIDDGIDGFLIPTRKPEDFAEKILLLQNFELRMKMGLAARKKVEQRFSAEHMAQQYYELYRQLAERPS</sequence>
<name>A0A5K8A7S5_9BACT</name>
<accession>A0A5K8A7S5</accession>
<keyword evidence="5" id="KW-1185">Reference proteome</keyword>
<dbReference type="Gene3D" id="3.40.50.2000">
    <property type="entry name" value="Glycogen Phosphorylase B"/>
    <property type="match status" value="2"/>
</dbReference>
<proteinExistence type="predicted"/>
<protein>
    <submittedName>
        <fullName evidence="4">Glycosyl transferase group 1</fullName>
    </submittedName>
</protein>
<dbReference type="AlphaFoldDB" id="A0A5K8A7S5"/>
<dbReference type="Pfam" id="PF13692">
    <property type="entry name" value="Glyco_trans_1_4"/>
    <property type="match status" value="1"/>
</dbReference>
<evidence type="ECO:0000259" key="3">
    <source>
        <dbReference type="Pfam" id="PF13439"/>
    </source>
</evidence>
<dbReference type="RefSeq" id="WP_155309815.1">
    <property type="nucleotide sequence ID" value="NZ_AP021879.1"/>
</dbReference>
<evidence type="ECO:0000313" key="5">
    <source>
        <dbReference type="Proteomes" id="UP000422108"/>
    </source>
</evidence>
<organism evidence="4 5">
    <name type="scientific">Desulfosarcina ovata subsp. ovata</name>
    <dbReference type="NCBI Taxonomy" id="2752305"/>
    <lineage>
        <taxon>Bacteria</taxon>
        <taxon>Pseudomonadati</taxon>
        <taxon>Thermodesulfobacteriota</taxon>
        <taxon>Desulfobacteria</taxon>
        <taxon>Desulfobacterales</taxon>
        <taxon>Desulfosarcinaceae</taxon>
        <taxon>Desulfosarcina</taxon>
    </lineage>
</organism>
<dbReference type="PANTHER" id="PTHR12526">
    <property type="entry name" value="GLYCOSYLTRANSFERASE"/>
    <property type="match status" value="1"/>
</dbReference>
<dbReference type="PANTHER" id="PTHR12526:SF510">
    <property type="entry name" value="D-INOSITOL 3-PHOSPHATE GLYCOSYLTRANSFERASE"/>
    <property type="match status" value="1"/>
</dbReference>
<gene>
    <name evidence="4" type="ORF">DSCOOX_16960</name>
</gene>
<dbReference type="GO" id="GO:0016757">
    <property type="term" value="F:glycosyltransferase activity"/>
    <property type="evidence" value="ECO:0007669"/>
    <property type="project" value="UniProtKB-KW"/>
</dbReference>
<reference evidence="4 5" key="1">
    <citation type="submission" date="2019-11" db="EMBL/GenBank/DDBJ databases">
        <title>Comparative genomics of hydrocarbon-degrading Desulfosarcina strains.</title>
        <authorList>
            <person name="Watanabe M."/>
            <person name="Kojima H."/>
            <person name="Fukui M."/>
        </authorList>
    </citation>
    <scope>NUCLEOTIDE SEQUENCE [LARGE SCALE GENOMIC DNA]</scope>
    <source>
        <strain evidence="5">oXyS1</strain>
    </source>
</reference>
<feature type="domain" description="Glycosyltransferase subfamily 4-like N-terminal" evidence="3">
    <location>
        <begin position="15"/>
        <end position="174"/>
    </location>
</feature>
<evidence type="ECO:0000256" key="1">
    <source>
        <dbReference type="ARBA" id="ARBA00022676"/>
    </source>
</evidence>
<dbReference type="CDD" id="cd03801">
    <property type="entry name" value="GT4_PimA-like"/>
    <property type="match status" value="1"/>
</dbReference>
<keyword evidence="2 4" id="KW-0808">Transferase</keyword>
<dbReference type="EMBL" id="AP021879">
    <property type="protein sequence ID" value="BBO88516.1"/>
    <property type="molecule type" value="Genomic_DNA"/>
</dbReference>
<dbReference type="SUPFAM" id="SSF53756">
    <property type="entry name" value="UDP-Glycosyltransferase/glycogen phosphorylase"/>
    <property type="match status" value="1"/>
</dbReference>